<sequence>MTAVLGRTVVGPADDPQADTRAPSEPVNVRHSLWSARWPAIALQTCIDTVEAAPPALQPQVRRELPCATCPENTRCLNAKRGEIGPLLFDREIQTSPRSSESSLFPRELMAPMLEVGLECLPHYRKPEYDGDRFVVVSGWDMAWSEKVGGDYLVKVTAVGDRMGRQPHRVIDIERHQRMSYPQQVALVEQHHHRYSTDLDVIEGDAMQIVYRQSLQEGTTVPVMSHHAAGQKRDLQSGVPGMIVDFTNRRWSFPYRRDGRGFDDVETLLAEFEAFGWEDGKLQGSGEHDDCVMAFWHCWWGMRLMLGQVGEIATGLQQGRE</sequence>
<name>A0ABT7MFI1_9PSEU</name>
<comment type="caution">
    <text evidence="4">The sequence shown here is derived from an EMBL/GenBank/DDBJ whole genome shotgun (WGS) entry which is preliminary data.</text>
</comment>
<feature type="region of interest" description="Disordered" evidence="2">
    <location>
        <begin position="1"/>
        <end position="25"/>
    </location>
</feature>
<gene>
    <name evidence="4" type="ORF">QRT03_25915</name>
</gene>
<protein>
    <recommendedName>
        <fullName evidence="3">Terminase large subunit gp17-like C-terminal domain-containing protein</fullName>
    </recommendedName>
</protein>
<dbReference type="RefSeq" id="WP_286056024.1">
    <property type="nucleotide sequence ID" value="NZ_JASVWF010000007.1"/>
</dbReference>
<dbReference type="Pfam" id="PF17289">
    <property type="entry name" value="Terminase_6C"/>
    <property type="match status" value="1"/>
</dbReference>
<evidence type="ECO:0000259" key="3">
    <source>
        <dbReference type="Pfam" id="PF17289"/>
    </source>
</evidence>
<dbReference type="Gene3D" id="3.30.420.240">
    <property type="match status" value="1"/>
</dbReference>
<evidence type="ECO:0000313" key="5">
    <source>
        <dbReference type="Proteomes" id="UP001231924"/>
    </source>
</evidence>
<dbReference type="EMBL" id="JASVWF010000007">
    <property type="protein sequence ID" value="MDL5159430.1"/>
    <property type="molecule type" value="Genomic_DNA"/>
</dbReference>
<accession>A0ABT7MFI1</accession>
<dbReference type="Proteomes" id="UP001231924">
    <property type="component" value="Unassembled WGS sequence"/>
</dbReference>
<reference evidence="4 5" key="1">
    <citation type="submission" date="2023-06" db="EMBL/GenBank/DDBJ databases">
        <title>Actinomycetospora Odt1-22.</title>
        <authorList>
            <person name="Supong K."/>
        </authorList>
    </citation>
    <scope>NUCLEOTIDE SEQUENCE [LARGE SCALE GENOMIC DNA]</scope>
    <source>
        <strain evidence="4 5">Odt1-22</strain>
    </source>
</reference>
<evidence type="ECO:0000256" key="1">
    <source>
        <dbReference type="ARBA" id="ARBA00022612"/>
    </source>
</evidence>
<evidence type="ECO:0000256" key="2">
    <source>
        <dbReference type="SAM" id="MobiDB-lite"/>
    </source>
</evidence>
<organism evidence="4 5">
    <name type="scientific">Actinomycetospora termitidis</name>
    <dbReference type="NCBI Taxonomy" id="3053470"/>
    <lineage>
        <taxon>Bacteria</taxon>
        <taxon>Bacillati</taxon>
        <taxon>Actinomycetota</taxon>
        <taxon>Actinomycetes</taxon>
        <taxon>Pseudonocardiales</taxon>
        <taxon>Pseudonocardiaceae</taxon>
        <taxon>Actinomycetospora</taxon>
    </lineage>
</organism>
<keyword evidence="5" id="KW-1185">Reference proteome</keyword>
<keyword evidence="1" id="KW-1188">Viral release from host cell</keyword>
<proteinExistence type="predicted"/>
<dbReference type="InterPro" id="IPR035421">
    <property type="entry name" value="Terminase_6C"/>
</dbReference>
<evidence type="ECO:0000313" key="4">
    <source>
        <dbReference type="EMBL" id="MDL5159430.1"/>
    </source>
</evidence>
<feature type="domain" description="Terminase large subunit gp17-like C-terminal" evidence="3">
    <location>
        <begin position="139"/>
        <end position="294"/>
    </location>
</feature>